<dbReference type="CDD" id="cd04301">
    <property type="entry name" value="NAT_SF"/>
    <property type="match status" value="1"/>
</dbReference>
<dbReference type="PROSITE" id="PS51186">
    <property type="entry name" value="GNAT"/>
    <property type="match status" value="1"/>
</dbReference>
<dbReference type="InterPro" id="IPR016181">
    <property type="entry name" value="Acyl_CoA_acyltransferase"/>
</dbReference>
<dbReference type="RefSeq" id="WP_135121392.1">
    <property type="nucleotide sequence ID" value="NZ_SPQZ01000007.1"/>
</dbReference>
<dbReference type="Pfam" id="PF14542">
    <property type="entry name" value="Acetyltransf_CG"/>
    <property type="match status" value="1"/>
</dbReference>
<accession>A0A4Y9QT89</accession>
<evidence type="ECO:0000313" key="3">
    <source>
        <dbReference type="EMBL" id="TFV95068.1"/>
    </source>
</evidence>
<gene>
    <name evidence="3" type="ORF">E4M00_15445</name>
</gene>
<dbReference type="PANTHER" id="PTHR31435">
    <property type="entry name" value="PROTEIN NATD1"/>
    <property type="match status" value="1"/>
</dbReference>
<proteinExistence type="predicted"/>
<evidence type="ECO:0000259" key="1">
    <source>
        <dbReference type="PROSITE" id="PS51186"/>
    </source>
</evidence>
<feature type="domain" description="N-acetyltransferase" evidence="2">
    <location>
        <begin position="7"/>
        <end position="93"/>
    </location>
</feature>
<comment type="caution">
    <text evidence="3">The sequence shown here is derived from an EMBL/GenBank/DDBJ whole genome shotgun (WGS) entry which is preliminary data.</text>
</comment>
<reference evidence="3 4" key="1">
    <citation type="journal article" date="2018" name="J. Microbiol.">
        <title>Leifsonia flava sp. nov., a novel actinobacterium isolated from the rhizosphere of Aquilegia viridiflora.</title>
        <authorList>
            <person name="Cai Y."/>
            <person name="Tao W.Z."/>
            <person name="Ma Y.J."/>
            <person name="Cheng J."/>
            <person name="Zhang M.Y."/>
            <person name="Zhang Y.X."/>
        </authorList>
    </citation>
    <scope>NUCLEOTIDE SEQUENCE [LARGE SCALE GENOMIC DNA]</scope>
    <source>
        <strain evidence="3 4">SYP-B2174</strain>
    </source>
</reference>
<dbReference type="AlphaFoldDB" id="A0A4Y9QT89"/>
<evidence type="ECO:0000259" key="2">
    <source>
        <dbReference type="PROSITE" id="PS51729"/>
    </source>
</evidence>
<name>A0A4Y9QT89_9MICO</name>
<feature type="domain" description="N-acetyltransferase" evidence="1">
    <location>
        <begin position="1"/>
        <end position="95"/>
    </location>
</feature>
<keyword evidence="4" id="KW-1185">Reference proteome</keyword>
<dbReference type="InterPro" id="IPR000182">
    <property type="entry name" value="GNAT_dom"/>
</dbReference>
<dbReference type="PANTHER" id="PTHR31435:SF10">
    <property type="entry name" value="BSR4717 PROTEIN"/>
    <property type="match status" value="1"/>
</dbReference>
<keyword evidence="3" id="KW-0808">Transferase</keyword>
<protein>
    <submittedName>
        <fullName evidence="3">N-acetyltransferase</fullName>
    </submittedName>
</protein>
<dbReference type="Gene3D" id="3.40.630.30">
    <property type="match status" value="1"/>
</dbReference>
<sequence length="95" mass="10916">MSETSIRRNDDGGRYELSIDGEIAGYAEFRQSPGEIIVTHTQTLRDYKGQGVATRLTEWMLADARERGERVVPKCPFLVEYLETHHEFDDIIDRG</sequence>
<evidence type="ECO:0000313" key="4">
    <source>
        <dbReference type="Proteomes" id="UP000298127"/>
    </source>
</evidence>
<organism evidence="3 4">
    <name type="scientific">Orlajensenia leifsoniae</name>
    <dbReference type="NCBI Taxonomy" id="2561933"/>
    <lineage>
        <taxon>Bacteria</taxon>
        <taxon>Bacillati</taxon>
        <taxon>Actinomycetota</taxon>
        <taxon>Actinomycetes</taxon>
        <taxon>Micrococcales</taxon>
        <taxon>Microbacteriaceae</taxon>
        <taxon>Orlajensenia</taxon>
    </lineage>
</organism>
<dbReference type="Proteomes" id="UP000298127">
    <property type="component" value="Unassembled WGS sequence"/>
</dbReference>
<dbReference type="EMBL" id="SPQZ01000007">
    <property type="protein sequence ID" value="TFV95068.1"/>
    <property type="molecule type" value="Genomic_DNA"/>
</dbReference>
<dbReference type="GO" id="GO:0016747">
    <property type="term" value="F:acyltransferase activity, transferring groups other than amino-acyl groups"/>
    <property type="evidence" value="ECO:0007669"/>
    <property type="project" value="InterPro"/>
</dbReference>
<dbReference type="PROSITE" id="PS51729">
    <property type="entry name" value="GNAT_YJDJ"/>
    <property type="match status" value="1"/>
</dbReference>
<dbReference type="SUPFAM" id="SSF55729">
    <property type="entry name" value="Acyl-CoA N-acyltransferases (Nat)"/>
    <property type="match status" value="1"/>
</dbReference>
<dbReference type="InterPro" id="IPR045057">
    <property type="entry name" value="Gcn5-rel_NAT"/>
</dbReference>
<dbReference type="InterPro" id="IPR031165">
    <property type="entry name" value="GNAT_YJDJ"/>
</dbReference>